<evidence type="ECO:0000256" key="2">
    <source>
        <dbReference type="ARBA" id="ARBA00022688"/>
    </source>
</evidence>
<comment type="pathway">
    <text evidence="4">Cofactor biosynthesis; ubiquinone biosynthesis.</text>
</comment>
<accession>A0ABZ0ID64</accession>
<keyword evidence="4" id="KW-0670">Pyruvate</keyword>
<dbReference type="Proteomes" id="UP001626549">
    <property type="component" value="Chromosome"/>
</dbReference>
<protein>
    <recommendedName>
        <fullName evidence="4">Probable chorismate pyruvate-lyase</fullName>
        <shortName evidence="4">CL</shortName>
        <shortName evidence="4">CPL</shortName>
        <ecNumber evidence="4">4.1.3.40</ecNumber>
    </recommendedName>
</protein>
<proteinExistence type="inferred from homology"/>
<keyword evidence="6" id="KW-1185">Reference proteome</keyword>
<feature type="binding site" evidence="4">
    <location>
        <position position="80"/>
    </location>
    <ligand>
        <name>substrate</name>
    </ligand>
</feature>
<comment type="similarity">
    <text evidence="4">Belongs to the UbiC family.</text>
</comment>
<dbReference type="Gene3D" id="3.40.1410.10">
    <property type="entry name" value="Chorismate lyase-like"/>
    <property type="match status" value="1"/>
</dbReference>
<dbReference type="InterPro" id="IPR007440">
    <property type="entry name" value="Chorismate--pyruvate_lyase"/>
</dbReference>
<dbReference type="GO" id="GO:0008813">
    <property type="term" value="F:chorismate lyase activity"/>
    <property type="evidence" value="ECO:0007669"/>
    <property type="project" value="UniProtKB-EC"/>
</dbReference>
<evidence type="ECO:0000256" key="4">
    <source>
        <dbReference type="HAMAP-Rule" id="MF_01632"/>
    </source>
</evidence>
<evidence type="ECO:0000313" key="6">
    <source>
        <dbReference type="Proteomes" id="UP001626549"/>
    </source>
</evidence>
<dbReference type="RefSeq" id="WP_407328346.1">
    <property type="nucleotide sequence ID" value="NZ_CP136865.1"/>
</dbReference>
<feature type="binding site" evidence="4">
    <location>
        <position position="118"/>
    </location>
    <ligand>
        <name>substrate</name>
    </ligand>
</feature>
<dbReference type="InterPro" id="IPR028978">
    <property type="entry name" value="Chorismate_lyase_/UTRA_dom_sf"/>
</dbReference>
<name>A0ABZ0ID64_9GAMM</name>
<keyword evidence="3 4" id="KW-0456">Lyase</keyword>
<gene>
    <name evidence="4" type="primary">ubiC</name>
    <name evidence="5" type="ORF">R0137_02665</name>
</gene>
<reference evidence="5 6" key="1">
    <citation type="submission" date="2023-10" db="EMBL/GenBank/DDBJ databases">
        <title>Two novel species belonging to the OM43/NOR5 clade.</title>
        <authorList>
            <person name="Park M."/>
        </authorList>
    </citation>
    <scope>NUCLEOTIDE SEQUENCE [LARGE SCALE GENOMIC DNA]</scope>
    <source>
        <strain evidence="5 6">IMCC45268</strain>
    </source>
</reference>
<keyword evidence="2 4" id="KW-0831">Ubiquinone biosynthesis</keyword>
<dbReference type="Pfam" id="PF04345">
    <property type="entry name" value="Chor_lyase"/>
    <property type="match status" value="1"/>
</dbReference>
<evidence type="ECO:0000313" key="5">
    <source>
        <dbReference type="EMBL" id="WOJ97483.1"/>
    </source>
</evidence>
<organism evidence="5 6">
    <name type="scientific">Congregibacter brevis</name>
    <dbReference type="NCBI Taxonomy" id="3081201"/>
    <lineage>
        <taxon>Bacteria</taxon>
        <taxon>Pseudomonadati</taxon>
        <taxon>Pseudomonadota</taxon>
        <taxon>Gammaproteobacteria</taxon>
        <taxon>Cellvibrionales</taxon>
        <taxon>Halieaceae</taxon>
        <taxon>Congregibacter</taxon>
    </lineage>
</organism>
<dbReference type="PANTHER" id="PTHR38683:SF1">
    <property type="entry name" value="CHORISMATE PYRUVATE-LYASE"/>
    <property type="match status" value="1"/>
</dbReference>
<sequence length="205" mass="23472">MTLQANRSVGVPHWRREEQIPGPILAPVRSWLLDDGSLTQHLVDSGKQFSLERWRQCWEAPNQDERRLLNMGHRELAMVRQIVMHLDGKAVVYARSVFPVSTLDGPLLRLRRLQNQSLGSFLFSRPDMRRSPFQVALLAGDDAYLPKPLHQQEKAWARRSCFQVAAKPMLVSEVFLEGFPRWSAATPLHRSRRGQVSVTIGCKRA</sequence>
<comment type="subcellular location">
    <subcellularLocation>
        <location evidence="4">Cytoplasm</location>
    </subcellularLocation>
</comment>
<dbReference type="EC" id="4.1.3.40" evidence="4"/>
<keyword evidence="1 4" id="KW-0963">Cytoplasm</keyword>
<evidence type="ECO:0000256" key="1">
    <source>
        <dbReference type="ARBA" id="ARBA00022490"/>
    </source>
</evidence>
<feature type="binding site" evidence="4">
    <location>
        <position position="173"/>
    </location>
    <ligand>
        <name>substrate</name>
    </ligand>
</feature>
<dbReference type="PANTHER" id="PTHR38683">
    <property type="entry name" value="CHORISMATE PYRUVATE-LYASE"/>
    <property type="match status" value="1"/>
</dbReference>
<dbReference type="HAMAP" id="MF_01632">
    <property type="entry name" value="UbiC"/>
    <property type="match status" value="1"/>
</dbReference>
<dbReference type="SUPFAM" id="SSF64288">
    <property type="entry name" value="Chorismate lyase-like"/>
    <property type="match status" value="1"/>
</dbReference>
<comment type="caution">
    <text evidence="4">Lacks conserved residue(s) required for the propagation of feature annotation.</text>
</comment>
<evidence type="ECO:0000256" key="3">
    <source>
        <dbReference type="ARBA" id="ARBA00023239"/>
    </source>
</evidence>
<dbReference type="EMBL" id="CP136865">
    <property type="protein sequence ID" value="WOJ97483.1"/>
    <property type="molecule type" value="Genomic_DNA"/>
</dbReference>
<comment type="function">
    <text evidence="4">Removes the pyruvyl group from chorismate, with concomitant aromatization of the ring, to provide 4-hydroxybenzoate (4HB) for the ubiquinone pathway.</text>
</comment>
<comment type="catalytic activity">
    <reaction evidence="4">
        <text>chorismate = 4-hydroxybenzoate + pyruvate</text>
        <dbReference type="Rhea" id="RHEA:16505"/>
        <dbReference type="ChEBI" id="CHEBI:15361"/>
        <dbReference type="ChEBI" id="CHEBI:17879"/>
        <dbReference type="ChEBI" id="CHEBI:29748"/>
        <dbReference type="EC" id="4.1.3.40"/>
    </reaction>
</comment>